<comment type="caution">
    <text evidence="2">The sequence shown here is derived from an EMBL/GenBank/DDBJ whole genome shotgun (WGS) entry which is preliminary data.</text>
</comment>
<keyword evidence="1" id="KW-0472">Membrane</keyword>
<keyword evidence="1" id="KW-1133">Transmembrane helix</keyword>
<feature type="transmembrane region" description="Helical" evidence="1">
    <location>
        <begin position="42"/>
        <end position="64"/>
    </location>
</feature>
<evidence type="ECO:0000313" key="2">
    <source>
        <dbReference type="EMBL" id="MPM60257.1"/>
    </source>
</evidence>
<dbReference type="EMBL" id="VSSQ01017710">
    <property type="protein sequence ID" value="MPM60257.1"/>
    <property type="molecule type" value="Genomic_DNA"/>
</dbReference>
<sequence>MFKFTQSMKYSTMRDVGVASFGVALVSAVLLFSGIFSGIATGVLTVLLLASGGLTTCMLDSYILRLKASQEAASAQAAEISTPSAAEKTAA</sequence>
<protein>
    <submittedName>
        <fullName evidence="2">Uncharacterized protein</fullName>
    </submittedName>
</protein>
<organism evidence="2">
    <name type="scientific">bioreactor metagenome</name>
    <dbReference type="NCBI Taxonomy" id="1076179"/>
    <lineage>
        <taxon>unclassified sequences</taxon>
        <taxon>metagenomes</taxon>
        <taxon>ecological metagenomes</taxon>
    </lineage>
</organism>
<gene>
    <name evidence="2" type="ORF">SDC9_107108</name>
</gene>
<keyword evidence="1" id="KW-0812">Transmembrane</keyword>
<feature type="transmembrane region" description="Helical" evidence="1">
    <location>
        <begin position="16"/>
        <end position="36"/>
    </location>
</feature>
<evidence type="ECO:0000256" key="1">
    <source>
        <dbReference type="SAM" id="Phobius"/>
    </source>
</evidence>
<name>A0A645B4C4_9ZZZZ</name>
<dbReference type="AlphaFoldDB" id="A0A645B4C4"/>
<proteinExistence type="predicted"/>
<reference evidence="2" key="1">
    <citation type="submission" date="2019-08" db="EMBL/GenBank/DDBJ databases">
        <authorList>
            <person name="Kucharzyk K."/>
            <person name="Murdoch R.W."/>
            <person name="Higgins S."/>
            <person name="Loffler F."/>
        </authorList>
    </citation>
    <scope>NUCLEOTIDE SEQUENCE</scope>
</reference>
<accession>A0A645B4C4</accession>